<feature type="region of interest" description="Disordered" evidence="1">
    <location>
        <begin position="1"/>
        <end position="51"/>
    </location>
</feature>
<dbReference type="Gene3D" id="3.60.40.10">
    <property type="entry name" value="PPM-type phosphatase domain"/>
    <property type="match status" value="1"/>
</dbReference>
<dbReference type="InterPro" id="IPR036457">
    <property type="entry name" value="PPM-type-like_dom_sf"/>
</dbReference>
<sequence>MEPVSSDMDHASVQKDTNIKLQDSHEGLRSLQKPTTHPKILSPSSSSATYFQDSSFSANTETSTSETRHLLEFVSVEEYSEGGKTLQVFSLEKVHEMLERRFKEGVRLDENSMREMMVVRPRLDDKFRPLHVVQETQAENVPHSFGPVSLATAGGAKADRINGGEYGEDIVGCAVLVLPTDLVRQGFSVDWIFEADGHGGNGAQSAALSKRLFHAAWSHLAPEICRLTEAGDMQRAMQVMQQQGYNMVVSMVNEAVLREKWSGTTVTQMLTVTLRSGRRIAYSSNMGDSPAAVIVLSGGRAKQAGRPKVFVTSCAHNWEDECEMRRYVEHLAGLRMALIDKGQPYDHIQPAKVCYCSFNCVDGSALDDVHGNQPHFDDASREWRRGACEPILMWKYEELKDTEHRVVGWDLKLDEVAEEHVWRAARKRYGDEVIGGIHAPVAKEVLVCGVGATPFRPLFPSLNWGSTPLVACNRRGCQATRGIGDIDSKAIFHTSDEATWMAFEILPDETVVQLVMSDGVGEVVALQALGEHLADLVKKWRSGGDARVLAREIMRLVSCKAPFKPNWQGRLSPTHDDCSVALAFRTAAKMPRSSNFAGLDSLASCLPCSVPVERV</sequence>
<evidence type="ECO:0000259" key="2">
    <source>
        <dbReference type="PROSITE" id="PS51746"/>
    </source>
</evidence>
<dbReference type="SUPFAM" id="SSF81606">
    <property type="entry name" value="PP2C-like"/>
    <property type="match status" value="1"/>
</dbReference>
<dbReference type="PROSITE" id="PS51746">
    <property type="entry name" value="PPM_2"/>
    <property type="match status" value="1"/>
</dbReference>
<feature type="compositionally biased region" description="Polar residues" evidence="1">
    <location>
        <begin position="42"/>
        <end position="51"/>
    </location>
</feature>
<accession>A0A7S0ZV87</accession>
<feature type="domain" description="PPM-type phosphatase" evidence="2">
    <location>
        <begin position="147"/>
        <end position="585"/>
    </location>
</feature>
<dbReference type="InterPro" id="IPR001932">
    <property type="entry name" value="PPM-type_phosphatase-like_dom"/>
</dbReference>
<name>A0A7S0ZV87_NOCSC</name>
<proteinExistence type="predicted"/>
<evidence type="ECO:0000313" key="3">
    <source>
        <dbReference type="EMBL" id="CAD8833732.1"/>
    </source>
</evidence>
<reference evidence="3" key="1">
    <citation type="submission" date="2021-01" db="EMBL/GenBank/DDBJ databases">
        <authorList>
            <person name="Corre E."/>
            <person name="Pelletier E."/>
            <person name="Niang G."/>
            <person name="Scheremetjew M."/>
            <person name="Finn R."/>
            <person name="Kale V."/>
            <person name="Holt S."/>
            <person name="Cochrane G."/>
            <person name="Meng A."/>
            <person name="Brown T."/>
            <person name="Cohen L."/>
        </authorList>
    </citation>
    <scope>NUCLEOTIDE SEQUENCE</scope>
</reference>
<dbReference type="EMBL" id="HBFQ01011510">
    <property type="protein sequence ID" value="CAD8833732.1"/>
    <property type="molecule type" value="Transcribed_RNA"/>
</dbReference>
<dbReference type="AlphaFoldDB" id="A0A7S0ZV87"/>
<organism evidence="3">
    <name type="scientific">Noctiluca scintillans</name>
    <name type="common">Sea sparkle</name>
    <name type="synonym">Red tide dinoflagellate</name>
    <dbReference type="NCBI Taxonomy" id="2966"/>
    <lineage>
        <taxon>Eukaryota</taxon>
        <taxon>Sar</taxon>
        <taxon>Alveolata</taxon>
        <taxon>Dinophyceae</taxon>
        <taxon>Noctilucales</taxon>
        <taxon>Noctilucaceae</taxon>
        <taxon>Noctiluca</taxon>
    </lineage>
</organism>
<protein>
    <recommendedName>
        <fullName evidence="2">PPM-type phosphatase domain-containing protein</fullName>
    </recommendedName>
</protein>
<evidence type="ECO:0000256" key="1">
    <source>
        <dbReference type="SAM" id="MobiDB-lite"/>
    </source>
</evidence>
<gene>
    <name evidence="3" type="ORF">NSCI0253_LOCUS8080</name>
</gene>